<dbReference type="SUPFAM" id="SSF49785">
    <property type="entry name" value="Galactose-binding domain-like"/>
    <property type="match status" value="1"/>
</dbReference>
<dbReference type="InterPro" id="IPR013783">
    <property type="entry name" value="Ig-like_fold"/>
</dbReference>
<evidence type="ECO:0000256" key="1">
    <source>
        <dbReference type="ARBA" id="ARBA00011073"/>
    </source>
</evidence>
<dbReference type="KEGG" id="cagg:HYG79_08405"/>
<evidence type="ECO:0000259" key="7">
    <source>
        <dbReference type="PROSITE" id="PS50853"/>
    </source>
</evidence>
<reference evidence="8 9" key="1">
    <citation type="journal article" date="2006" name="Int. J. Syst. Evol. Microbiol.">
        <title>Costertonia aggregata gen. nov., sp. nov., a mesophilic marine bacterium of the family Flavobacteriaceae, isolated from a mature biofilm.</title>
        <authorList>
            <person name="Kwon K.K."/>
            <person name="Lee Y.K."/>
            <person name="Lee H.K."/>
        </authorList>
    </citation>
    <scope>NUCLEOTIDE SEQUENCE [LARGE SCALE GENOMIC DNA]</scope>
    <source>
        <strain evidence="8 9">KCCM 42265</strain>
    </source>
</reference>
<name>A0A7H9APL5_9FLAO</name>
<dbReference type="CDD" id="cd00063">
    <property type="entry name" value="FN3"/>
    <property type="match status" value="1"/>
</dbReference>
<dbReference type="Pfam" id="PF00041">
    <property type="entry name" value="fn3"/>
    <property type="match status" value="1"/>
</dbReference>
<dbReference type="Gene3D" id="3.40.50.200">
    <property type="entry name" value="Peptidase S8/S53 domain"/>
    <property type="match status" value="1"/>
</dbReference>
<protein>
    <submittedName>
        <fullName evidence="8">S8 family serine peptidase</fullName>
    </submittedName>
</protein>
<feature type="domain" description="Fibronectin type-III" evidence="7">
    <location>
        <begin position="556"/>
        <end position="642"/>
    </location>
</feature>
<dbReference type="InterPro" id="IPR003961">
    <property type="entry name" value="FN3_dom"/>
</dbReference>
<dbReference type="Pfam" id="PF18962">
    <property type="entry name" value="Por_Secre_tail"/>
    <property type="match status" value="1"/>
</dbReference>
<accession>A0A7H9APL5</accession>
<gene>
    <name evidence="8" type="ORF">HYG79_08405</name>
</gene>
<keyword evidence="4 6" id="KW-0378">Hydrolase</keyword>
<evidence type="ECO:0000256" key="6">
    <source>
        <dbReference type="PROSITE-ProRule" id="PRU01240"/>
    </source>
</evidence>
<feature type="active site" description="Charge relay system" evidence="6">
    <location>
        <position position="135"/>
    </location>
</feature>
<dbReference type="GO" id="GO:0004252">
    <property type="term" value="F:serine-type endopeptidase activity"/>
    <property type="evidence" value="ECO:0007669"/>
    <property type="project" value="UniProtKB-UniRule"/>
</dbReference>
<evidence type="ECO:0000256" key="5">
    <source>
        <dbReference type="ARBA" id="ARBA00022825"/>
    </source>
</evidence>
<evidence type="ECO:0000256" key="4">
    <source>
        <dbReference type="ARBA" id="ARBA00022801"/>
    </source>
</evidence>
<dbReference type="AlphaFoldDB" id="A0A7H9APL5"/>
<dbReference type="Gene3D" id="2.60.120.380">
    <property type="match status" value="1"/>
</dbReference>
<dbReference type="InterPro" id="IPR015500">
    <property type="entry name" value="Peptidase_S8_subtilisin-rel"/>
</dbReference>
<dbReference type="PROSITE" id="PS50853">
    <property type="entry name" value="FN3"/>
    <property type="match status" value="1"/>
</dbReference>
<comment type="similarity">
    <text evidence="1 6">Belongs to the peptidase S8 family.</text>
</comment>
<dbReference type="NCBIfam" id="TIGR04183">
    <property type="entry name" value="Por_Secre_tail"/>
    <property type="match status" value="1"/>
</dbReference>
<dbReference type="InterPro" id="IPR036116">
    <property type="entry name" value="FN3_sf"/>
</dbReference>
<dbReference type="EMBL" id="CP058595">
    <property type="protein sequence ID" value="QLG45366.1"/>
    <property type="molecule type" value="Genomic_DNA"/>
</dbReference>
<dbReference type="InterPro" id="IPR026444">
    <property type="entry name" value="Secre_tail"/>
</dbReference>
<keyword evidence="9" id="KW-1185">Reference proteome</keyword>
<dbReference type="PROSITE" id="PS51892">
    <property type="entry name" value="SUBTILASE"/>
    <property type="match status" value="1"/>
</dbReference>
<keyword evidence="2 6" id="KW-0645">Protease</keyword>
<feature type="active site" description="Charge relay system" evidence="6">
    <location>
        <position position="162"/>
    </location>
</feature>
<dbReference type="SUPFAM" id="SSF52743">
    <property type="entry name" value="Subtilisin-like"/>
    <property type="match status" value="1"/>
</dbReference>
<dbReference type="Gene3D" id="2.60.40.10">
    <property type="entry name" value="Immunoglobulins"/>
    <property type="match status" value="1"/>
</dbReference>
<evidence type="ECO:0000313" key="8">
    <source>
        <dbReference type="EMBL" id="QLG45366.1"/>
    </source>
</evidence>
<dbReference type="InterPro" id="IPR008979">
    <property type="entry name" value="Galactose-bd-like_sf"/>
</dbReference>
<evidence type="ECO:0000313" key="9">
    <source>
        <dbReference type="Proteomes" id="UP000509302"/>
    </source>
</evidence>
<dbReference type="Pfam" id="PF00082">
    <property type="entry name" value="Peptidase_S8"/>
    <property type="match status" value="1"/>
</dbReference>
<dbReference type="InterPro" id="IPR036852">
    <property type="entry name" value="Peptidase_S8/S53_dom_sf"/>
</dbReference>
<keyword evidence="3" id="KW-0732">Signal</keyword>
<dbReference type="Proteomes" id="UP000509302">
    <property type="component" value="Chromosome"/>
</dbReference>
<dbReference type="InterPro" id="IPR000209">
    <property type="entry name" value="Peptidase_S8/S53_dom"/>
</dbReference>
<dbReference type="PANTHER" id="PTHR43806">
    <property type="entry name" value="PEPTIDASE S8"/>
    <property type="match status" value="1"/>
</dbReference>
<feature type="active site" description="Charge relay system" evidence="6">
    <location>
        <position position="350"/>
    </location>
</feature>
<organism evidence="8 9">
    <name type="scientific">Costertonia aggregata</name>
    <dbReference type="NCBI Taxonomy" id="343403"/>
    <lineage>
        <taxon>Bacteria</taxon>
        <taxon>Pseudomonadati</taxon>
        <taxon>Bacteroidota</taxon>
        <taxon>Flavobacteriia</taxon>
        <taxon>Flavobacteriales</taxon>
        <taxon>Flavobacteriaceae</taxon>
        <taxon>Costertonia</taxon>
    </lineage>
</organism>
<dbReference type="GO" id="GO:0006508">
    <property type="term" value="P:proteolysis"/>
    <property type="evidence" value="ECO:0007669"/>
    <property type="project" value="UniProtKB-KW"/>
</dbReference>
<keyword evidence="5 6" id="KW-0720">Serine protease</keyword>
<dbReference type="PRINTS" id="PR00723">
    <property type="entry name" value="SUBTILISIN"/>
</dbReference>
<proteinExistence type="inferred from homology"/>
<dbReference type="SUPFAM" id="SSF49265">
    <property type="entry name" value="Fibronectin type III"/>
    <property type="match status" value="1"/>
</dbReference>
<sequence length="734" mass="79957">MNYKTPTPNRVKYILPFLLFCGVLSFGQSKLQKQKITASYQSSKMLSITSKMEKEHQTAQKQMLRLATANNWKISERLTDGGYVELQEVGPDGTPLYYTTLTDKVSTVSRANTLYYGGALDLGVHGEGMNIGVWDAGIALTSHQEFGNRVNILDTNSKIESHATMVTGALVSSGVKRKAQGVAHKANAITGDWRRDKIEVSEAAANGLLISNHSYGIQTSRVPDWYFGSYIKVSQDWDNIMYNAPYYLMVTAAGNSQKKRDNDTPVYGKNTDGFDLLLGFNTSKNGIVVAAADTQMNNSGSIKDATVATYSSLGPIDDGRIKPDLAGSGNSMYTANSSGNSAYMACTGTSIAAPGISGSLLLLQQYHEKLYGSFMKAATLKGLALHTADDVNAPGPDYKMGWGIMNTKKAAEALTDKDFSALISEETLKEGETYSITVNASKNQLMSASISWTDAAGEYVNRGVLNDTKAALTNDLDIRITKDGKTYFPWKLNAAQASSDAITGDNTVDPFERIDVTNASGTYTITVSHKGKLLDQKQDFTIILTGIAVTGCSADTPEYIQIVEPTNSIVPLEWEPMEDAIFEVQYKTDTENSWNTSYVNENSINLQGLEIGNTYEVRLRTICTENIGSEYSETVSFIFNGAETVSDNIIENETFSIDDELAFSVYPNPAVEQIRLEGNISDIAQYNIITMAGVTVKKGNAKNAEINVSDLSSGLYILSIQSLEGVKSTKFYKN</sequence>
<dbReference type="PANTHER" id="PTHR43806:SF11">
    <property type="entry name" value="CEREVISIN-RELATED"/>
    <property type="match status" value="1"/>
</dbReference>
<dbReference type="InterPro" id="IPR023828">
    <property type="entry name" value="Peptidase_S8_Ser-AS"/>
</dbReference>
<dbReference type="PROSITE" id="PS00138">
    <property type="entry name" value="SUBTILASE_SER"/>
    <property type="match status" value="1"/>
</dbReference>
<evidence type="ECO:0000256" key="3">
    <source>
        <dbReference type="ARBA" id="ARBA00022729"/>
    </source>
</evidence>
<evidence type="ECO:0000256" key="2">
    <source>
        <dbReference type="ARBA" id="ARBA00022670"/>
    </source>
</evidence>
<dbReference type="InterPro" id="IPR050131">
    <property type="entry name" value="Peptidase_S8_subtilisin-like"/>
</dbReference>